<dbReference type="EMBL" id="LT598477">
    <property type="protein sequence ID" value="SCU96542.1"/>
    <property type="molecule type" value="Genomic_DNA"/>
</dbReference>
<evidence type="ECO:0000256" key="14">
    <source>
        <dbReference type="SAM" id="MobiDB-lite"/>
    </source>
</evidence>
<keyword evidence="9" id="KW-0736">Signalosome</keyword>
<keyword evidence="12" id="KW-0482">Metalloprotease</keyword>
<evidence type="ECO:0000256" key="10">
    <source>
        <dbReference type="ARBA" id="ARBA00022801"/>
    </source>
</evidence>
<dbReference type="SUPFAM" id="SSF102712">
    <property type="entry name" value="JAB1/MPN domain"/>
    <property type="match status" value="1"/>
</dbReference>
<comment type="subcellular location">
    <subcellularLocation>
        <location evidence="2">Cytoplasm</location>
    </subcellularLocation>
    <subcellularLocation>
        <location evidence="1">Nucleus</location>
    </subcellularLocation>
</comment>
<evidence type="ECO:0000256" key="3">
    <source>
        <dbReference type="ARBA" id="ARBA00006008"/>
    </source>
</evidence>
<keyword evidence="13" id="KW-0539">Nucleus</keyword>
<dbReference type="GO" id="GO:0008180">
    <property type="term" value="C:COP9 signalosome"/>
    <property type="evidence" value="ECO:0007669"/>
    <property type="project" value="UniProtKB-KW"/>
</dbReference>
<dbReference type="Gene3D" id="3.40.140.10">
    <property type="entry name" value="Cytidine Deaminase, domain 2"/>
    <property type="match status" value="1"/>
</dbReference>
<evidence type="ECO:0000256" key="6">
    <source>
        <dbReference type="ARBA" id="ARBA00022490"/>
    </source>
</evidence>
<dbReference type="InterPro" id="IPR000555">
    <property type="entry name" value="JAMM/MPN+_dom"/>
</dbReference>
<dbReference type="GO" id="GO:0006508">
    <property type="term" value="P:proteolysis"/>
    <property type="evidence" value="ECO:0007669"/>
    <property type="project" value="UniProtKB-KW"/>
</dbReference>
<gene>
    <name evidence="16" type="ORF">LAME_0F16600G</name>
</gene>
<keyword evidence="8" id="KW-0479">Metal-binding</keyword>
<evidence type="ECO:0000256" key="9">
    <source>
        <dbReference type="ARBA" id="ARBA00022790"/>
    </source>
</evidence>
<evidence type="ECO:0000256" key="7">
    <source>
        <dbReference type="ARBA" id="ARBA00022670"/>
    </source>
</evidence>
<evidence type="ECO:0000256" key="5">
    <source>
        <dbReference type="ARBA" id="ARBA00014880"/>
    </source>
</evidence>
<comment type="subunit">
    <text evidence="4">Component of the COP9 signalosome (CSN) complex.</text>
</comment>
<dbReference type="InterPro" id="IPR050242">
    <property type="entry name" value="JAMM_MPN+_peptidase_M67A"/>
</dbReference>
<evidence type="ECO:0000256" key="4">
    <source>
        <dbReference type="ARBA" id="ARBA00011098"/>
    </source>
</evidence>
<evidence type="ECO:0000256" key="11">
    <source>
        <dbReference type="ARBA" id="ARBA00022833"/>
    </source>
</evidence>
<keyword evidence="17" id="KW-1185">Reference proteome</keyword>
<evidence type="ECO:0000256" key="2">
    <source>
        <dbReference type="ARBA" id="ARBA00004496"/>
    </source>
</evidence>
<protein>
    <recommendedName>
        <fullName evidence="5">COP9 signalosome complex subunit 5</fullName>
    </recommendedName>
</protein>
<proteinExistence type="inferred from homology"/>
<dbReference type="SMART" id="SM00232">
    <property type="entry name" value="JAB_MPN"/>
    <property type="match status" value="1"/>
</dbReference>
<feature type="domain" description="MPN" evidence="15">
    <location>
        <begin position="76"/>
        <end position="214"/>
    </location>
</feature>
<evidence type="ECO:0000256" key="8">
    <source>
        <dbReference type="ARBA" id="ARBA00022723"/>
    </source>
</evidence>
<dbReference type="OrthoDB" id="605656at2759"/>
<keyword evidence="7" id="KW-0645">Protease</keyword>
<dbReference type="PROSITE" id="PS50249">
    <property type="entry name" value="MPN"/>
    <property type="match status" value="1"/>
</dbReference>
<keyword evidence="6" id="KW-0963">Cytoplasm</keyword>
<evidence type="ECO:0000256" key="13">
    <source>
        <dbReference type="ARBA" id="ARBA00023242"/>
    </source>
</evidence>
<organism evidence="16 17">
    <name type="scientific">Lachancea meyersii CBS 8951</name>
    <dbReference type="NCBI Taxonomy" id="1266667"/>
    <lineage>
        <taxon>Eukaryota</taxon>
        <taxon>Fungi</taxon>
        <taxon>Dikarya</taxon>
        <taxon>Ascomycota</taxon>
        <taxon>Saccharomycotina</taxon>
        <taxon>Saccharomycetes</taxon>
        <taxon>Saccharomycetales</taxon>
        <taxon>Saccharomycetaceae</taxon>
        <taxon>Lachancea</taxon>
    </lineage>
</organism>
<dbReference type="GO" id="GO:0046872">
    <property type="term" value="F:metal ion binding"/>
    <property type="evidence" value="ECO:0007669"/>
    <property type="project" value="UniProtKB-KW"/>
</dbReference>
<feature type="compositionally biased region" description="Polar residues" evidence="14">
    <location>
        <begin position="327"/>
        <end position="341"/>
    </location>
</feature>
<dbReference type="Proteomes" id="UP000191144">
    <property type="component" value="Chromosome F"/>
</dbReference>
<dbReference type="InterPro" id="IPR037518">
    <property type="entry name" value="MPN"/>
</dbReference>
<feature type="region of interest" description="Disordered" evidence="14">
    <location>
        <begin position="327"/>
        <end position="354"/>
    </location>
</feature>
<keyword evidence="10" id="KW-0378">Hydrolase</keyword>
<dbReference type="GO" id="GO:0005737">
    <property type="term" value="C:cytoplasm"/>
    <property type="evidence" value="ECO:0007669"/>
    <property type="project" value="UniProtKB-SubCell"/>
</dbReference>
<evidence type="ECO:0000256" key="12">
    <source>
        <dbReference type="ARBA" id="ARBA00023049"/>
    </source>
</evidence>
<dbReference type="Pfam" id="PF01398">
    <property type="entry name" value="JAB"/>
    <property type="match status" value="1"/>
</dbReference>
<dbReference type="CDD" id="cd08069">
    <property type="entry name" value="MPN_RPN11_CSN5"/>
    <property type="match status" value="1"/>
</dbReference>
<evidence type="ECO:0000259" key="15">
    <source>
        <dbReference type="PROSITE" id="PS50249"/>
    </source>
</evidence>
<dbReference type="PANTHER" id="PTHR10410">
    <property type="entry name" value="EUKARYOTIC TRANSLATION INITIATION FACTOR 3 -RELATED"/>
    <property type="match status" value="1"/>
</dbReference>
<accession>A0A1G4JZK6</accession>
<dbReference type="FunFam" id="3.40.140.10:FF:000203">
    <property type="entry name" value="COP9 signalosome complex subunit 5"/>
    <property type="match status" value="1"/>
</dbReference>
<comment type="similarity">
    <text evidence="3">Belongs to the peptidase M67A family. CSN5 subfamily.</text>
</comment>
<evidence type="ECO:0000313" key="16">
    <source>
        <dbReference type="EMBL" id="SCU96542.1"/>
    </source>
</evidence>
<evidence type="ECO:0000313" key="17">
    <source>
        <dbReference type="Proteomes" id="UP000191144"/>
    </source>
</evidence>
<keyword evidence="11" id="KW-0862">Zinc</keyword>
<evidence type="ECO:0000256" key="1">
    <source>
        <dbReference type="ARBA" id="ARBA00004123"/>
    </source>
</evidence>
<dbReference type="GO" id="GO:0008237">
    <property type="term" value="F:metallopeptidase activity"/>
    <property type="evidence" value="ECO:0007669"/>
    <property type="project" value="UniProtKB-KW"/>
</dbReference>
<name>A0A1G4JZK6_9SACH</name>
<sequence>MPYQDDTCRTLRHQIDQYASRIRNMKGSTQNEVSAPGFGPSIQNHKTISDHLKHAENNDSPSSEPWKSDDLFLKRVSLSKQASYKILQHAVRGGDVEIMGMLVGTVQKRTVVVYDSYSLPVEGTETRVNAQLESYEYMVQYMSEVYDSRPEKCHIVGWYHSHPGYGCWLSGIDVQTQELNQTFQDPYVAVVVDPKKTLQENRLSIGAFRTVPVKELDSEMDPISTNTEGDERYGHHSARYYELELEICESKDDVALNQLHLRCEKPVNDFLKGDVLLEQLLECVKNWHNYEKLSSSSQFILNASPIQTTYEMEEANVDIEAGSSFVSVPTTENSSDSSPADENQRSDVDMTSSHLKRQLSTQSSLVLENSDEVIPVPEQAHQEKALALEFEVQKMRLNLLKLQEYQRLRHYRDAFTL</sequence>
<dbReference type="AlphaFoldDB" id="A0A1G4JZK6"/>
<reference evidence="17" key="1">
    <citation type="submission" date="2016-03" db="EMBL/GenBank/DDBJ databases">
        <authorList>
            <person name="Devillers Hugo."/>
        </authorList>
    </citation>
    <scope>NUCLEOTIDE SEQUENCE [LARGE SCALE GENOMIC DNA]</scope>
</reference>